<sequence>MTKKSENNRASQRSVKLQLDSSLIDDAKQAIANYPKTPSEQIEQWAYVGMIVERQLTGQEQLQLMTGEAVVSFKTNTNKEGEKRR</sequence>
<dbReference type="OrthoDB" id="7066818at2"/>
<proteinExistence type="predicted"/>
<dbReference type="RefSeq" id="WP_061094296.1">
    <property type="nucleotide sequence ID" value="NZ_CP014323.1"/>
</dbReference>
<protein>
    <submittedName>
        <fullName evidence="1">Uncharacterized protein</fullName>
    </submittedName>
</protein>
<gene>
    <name evidence="1" type="ORF">AVL55_03805</name>
</gene>
<organism evidence="1 2">
    <name type="scientific">Alteromonas macleodii</name>
    <name type="common">Pseudoalteromonas macleodii</name>
    <dbReference type="NCBI Taxonomy" id="28108"/>
    <lineage>
        <taxon>Bacteria</taxon>
        <taxon>Pseudomonadati</taxon>
        <taxon>Pseudomonadota</taxon>
        <taxon>Gammaproteobacteria</taxon>
        <taxon>Alteromonadales</taxon>
        <taxon>Alteromonadaceae</taxon>
        <taxon>Alteromonas/Salinimonas group</taxon>
        <taxon>Alteromonas</taxon>
    </lineage>
</organism>
<evidence type="ECO:0000313" key="2">
    <source>
        <dbReference type="Proteomes" id="UP000063991"/>
    </source>
</evidence>
<dbReference type="AlphaFoldDB" id="A0A126PWI8"/>
<reference evidence="1 2" key="1">
    <citation type="submission" date="2015-12" db="EMBL/GenBank/DDBJ databases">
        <authorList>
            <person name="Shamseldin A."/>
            <person name="Moawad H."/>
            <person name="Abd El-Rahim W.M."/>
            <person name="Sadowsky M.J."/>
        </authorList>
    </citation>
    <scope>NUCLEOTIDE SEQUENCE [LARGE SCALE GENOMIC DNA]</scope>
    <source>
        <strain evidence="1 2">D7</strain>
    </source>
</reference>
<accession>A0A126PWI8</accession>
<dbReference type="EMBL" id="CP014323">
    <property type="protein sequence ID" value="AMJ97363.1"/>
    <property type="molecule type" value="Genomic_DNA"/>
</dbReference>
<name>A0A126PWI8_ALTMA</name>
<dbReference type="Proteomes" id="UP000063991">
    <property type="component" value="Chromosome"/>
</dbReference>
<evidence type="ECO:0000313" key="1">
    <source>
        <dbReference type="EMBL" id="AMJ97363.1"/>
    </source>
</evidence>